<comment type="similarity">
    <text evidence="1">Belongs to the 'GDSL' lipolytic enzyme family.</text>
</comment>
<keyword evidence="5" id="KW-1185">Reference proteome</keyword>
<accession>A0A2K1L0Q1</accession>
<dbReference type="PANTHER" id="PTHR45648:SF166">
    <property type="entry name" value="OS02G0617400 PROTEIN"/>
    <property type="match status" value="1"/>
</dbReference>
<dbReference type="Gramene" id="Pp3c2_8640V3.2">
    <property type="protein sequence ID" value="Pp3c2_8640V3.2"/>
    <property type="gene ID" value="Pp3c2_8640"/>
</dbReference>
<keyword evidence="2" id="KW-0378">Hydrolase</keyword>
<reference evidence="3 5" key="2">
    <citation type="journal article" date="2018" name="Plant J.">
        <title>The Physcomitrella patens chromosome-scale assembly reveals moss genome structure and evolution.</title>
        <authorList>
            <person name="Lang D."/>
            <person name="Ullrich K.K."/>
            <person name="Murat F."/>
            <person name="Fuchs J."/>
            <person name="Jenkins J."/>
            <person name="Haas F.B."/>
            <person name="Piednoel M."/>
            <person name="Gundlach H."/>
            <person name="Van Bel M."/>
            <person name="Meyberg R."/>
            <person name="Vives C."/>
            <person name="Morata J."/>
            <person name="Symeonidi A."/>
            <person name="Hiss M."/>
            <person name="Muchero W."/>
            <person name="Kamisugi Y."/>
            <person name="Saleh O."/>
            <person name="Blanc G."/>
            <person name="Decker E.L."/>
            <person name="van Gessel N."/>
            <person name="Grimwood J."/>
            <person name="Hayes R.D."/>
            <person name="Graham S.W."/>
            <person name="Gunter L.E."/>
            <person name="McDaniel S.F."/>
            <person name="Hoernstein S.N.W."/>
            <person name="Larsson A."/>
            <person name="Li F.W."/>
            <person name="Perroud P.F."/>
            <person name="Phillips J."/>
            <person name="Ranjan P."/>
            <person name="Rokshar D.S."/>
            <person name="Rothfels C.J."/>
            <person name="Schneider L."/>
            <person name="Shu S."/>
            <person name="Stevenson D.W."/>
            <person name="Thummler F."/>
            <person name="Tillich M."/>
            <person name="Villarreal Aguilar J.C."/>
            <person name="Widiez T."/>
            <person name="Wong G.K."/>
            <person name="Wymore A."/>
            <person name="Zhang Y."/>
            <person name="Zimmer A.D."/>
            <person name="Quatrano R.S."/>
            <person name="Mayer K.F.X."/>
            <person name="Goodstein D."/>
            <person name="Casacuberta J.M."/>
            <person name="Vandepoele K."/>
            <person name="Reski R."/>
            <person name="Cuming A.C."/>
            <person name="Tuskan G.A."/>
            <person name="Maumus F."/>
            <person name="Salse J."/>
            <person name="Schmutz J."/>
            <person name="Rensing S.A."/>
        </authorList>
    </citation>
    <scope>NUCLEOTIDE SEQUENCE [LARGE SCALE GENOMIC DNA]</scope>
    <source>
        <strain evidence="4 5">cv. Gransden 2004</strain>
    </source>
</reference>
<reference evidence="3 5" key="1">
    <citation type="journal article" date="2008" name="Science">
        <title>The Physcomitrella genome reveals evolutionary insights into the conquest of land by plants.</title>
        <authorList>
            <person name="Rensing S."/>
            <person name="Lang D."/>
            <person name="Zimmer A."/>
            <person name="Terry A."/>
            <person name="Salamov A."/>
            <person name="Shapiro H."/>
            <person name="Nishiyama T."/>
            <person name="Perroud P.-F."/>
            <person name="Lindquist E."/>
            <person name="Kamisugi Y."/>
            <person name="Tanahashi T."/>
            <person name="Sakakibara K."/>
            <person name="Fujita T."/>
            <person name="Oishi K."/>
            <person name="Shin-I T."/>
            <person name="Kuroki Y."/>
            <person name="Toyoda A."/>
            <person name="Suzuki Y."/>
            <person name="Hashimoto A."/>
            <person name="Yamaguchi K."/>
            <person name="Sugano A."/>
            <person name="Kohara Y."/>
            <person name="Fujiyama A."/>
            <person name="Anterola A."/>
            <person name="Aoki S."/>
            <person name="Ashton N."/>
            <person name="Barbazuk W.B."/>
            <person name="Barker E."/>
            <person name="Bennetzen J."/>
            <person name="Bezanilla M."/>
            <person name="Blankenship R."/>
            <person name="Cho S.H."/>
            <person name="Dutcher S."/>
            <person name="Estelle M."/>
            <person name="Fawcett J.A."/>
            <person name="Gundlach H."/>
            <person name="Hanada K."/>
            <person name="Heyl A."/>
            <person name="Hicks K.A."/>
            <person name="Hugh J."/>
            <person name="Lohr M."/>
            <person name="Mayer K."/>
            <person name="Melkozernov A."/>
            <person name="Murata T."/>
            <person name="Nelson D."/>
            <person name="Pils B."/>
            <person name="Prigge M."/>
            <person name="Reiss B."/>
            <person name="Renner T."/>
            <person name="Rombauts S."/>
            <person name="Rushton P."/>
            <person name="Sanderfoot A."/>
            <person name="Schween G."/>
            <person name="Shiu S.-H."/>
            <person name="Stueber K."/>
            <person name="Theodoulou F.L."/>
            <person name="Tu H."/>
            <person name="Van de Peer Y."/>
            <person name="Verrier P.J."/>
            <person name="Waters E."/>
            <person name="Wood A."/>
            <person name="Yang L."/>
            <person name="Cove D."/>
            <person name="Cuming A."/>
            <person name="Hasebe M."/>
            <person name="Lucas S."/>
            <person name="Mishler D.B."/>
            <person name="Reski R."/>
            <person name="Grigoriev I."/>
            <person name="Quatrano R.S."/>
            <person name="Boore J.L."/>
        </authorList>
    </citation>
    <scope>NUCLEOTIDE SEQUENCE [LARGE SCALE GENOMIC DNA]</scope>
    <source>
        <strain evidence="4 5">cv. Gransden 2004</strain>
    </source>
</reference>
<reference evidence="4" key="3">
    <citation type="submission" date="2020-12" db="UniProtKB">
        <authorList>
            <consortium name="EnsemblPlants"/>
        </authorList>
    </citation>
    <scope>IDENTIFICATION</scope>
</reference>
<proteinExistence type="inferred from homology"/>
<dbReference type="EMBL" id="ABEU02000002">
    <property type="protein sequence ID" value="PNR59601.1"/>
    <property type="molecule type" value="Genomic_DNA"/>
</dbReference>
<dbReference type="Gramene" id="Pp3c2_8640V3.1">
    <property type="protein sequence ID" value="Pp3c2_8640V3.1"/>
    <property type="gene ID" value="Pp3c2_8640"/>
</dbReference>
<evidence type="ECO:0000256" key="2">
    <source>
        <dbReference type="ARBA" id="ARBA00022801"/>
    </source>
</evidence>
<dbReference type="GO" id="GO:0016788">
    <property type="term" value="F:hydrolase activity, acting on ester bonds"/>
    <property type="evidence" value="ECO:0007669"/>
    <property type="project" value="InterPro"/>
</dbReference>
<dbReference type="EnsemblPlants" id="Pp3c2_8640V3.1">
    <property type="protein sequence ID" value="Pp3c2_8640V3.1"/>
    <property type="gene ID" value="Pp3c2_8640"/>
</dbReference>
<name>A0A2K1L0Q1_PHYPA</name>
<dbReference type="EnsemblPlants" id="Pp3c2_8640V3.2">
    <property type="protein sequence ID" value="Pp3c2_8640V3.2"/>
    <property type="gene ID" value="Pp3c2_8640"/>
</dbReference>
<dbReference type="Proteomes" id="UP000006727">
    <property type="component" value="Chromosome 2"/>
</dbReference>
<evidence type="ECO:0000313" key="3">
    <source>
        <dbReference type="EMBL" id="PNR59601.1"/>
    </source>
</evidence>
<protein>
    <recommendedName>
        <fullName evidence="6">GDSL esterase/lipase</fullName>
    </recommendedName>
</protein>
<organism evidence="3">
    <name type="scientific">Physcomitrium patens</name>
    <name type="common">Spreading-leaved earth moss</name>
    <name type="synonym">Physcomitrella patens</name>
    <dbReference type="NCBI Taxonomy" id="3218"/>
    <lineage>
        <taxon>Eukaryota</taxon>
        <taxon>Viridiplantae</taxon>
        <taxon>Streptophyta</taxon>
        <taxon>Embryophyta</taxon>
        <taxon>Bryophyta</taxon>
        <taxon>Bryophytina</taxon>
        <taxon>Bryopsida</taxon>
        <taxon>Funariidae</taxon>
        <taxon>Funariales</taxon>
        <taxon>Funariaceae</taxon>
        <taxon>Physcomitrium</taxon>
    </lineage>
</organism>
<gene>
    <name evidence="3" type="ORF">PHYPA_002393</name>
</gene>
<dbReference type="PANTHER" id="PTHR45648">
    <property type="entry name" value="GDSL LIPASE/ACYLHYDROLASE FAMILY PROTEIN (AFU_ORTHOLOGUE AFUA_4G14700)"/>
    <property type="match status" value="1"/>
</dbReference>
<dbReference type="Pfam" id="PF00657">
    <property type="entry name" value="Lipase_GDSL"/>
    <property type="match status" value="1"/>
</dbReference>
<evidence type="ECO:0000256" key="1">
    <source>
        <dbReference type="ARBA" id="ARBA00008668"/>
    </source>
</evidence>
<dbReference type="STRING" id="3218.A0A2K1L0Q1"/>
<dbReference type="InterPro" id="IPR051058">
    <property type="entry name" value="GDSL_Est/Lipase"/>
</dbReference>
<evidence type="ECO:0000313" key="4">
    <source>
        <dbReference type="EnsemblPlants" id="Pp3c2_8640V3.1"/>
    </source>
</evidence>
<evidence type="ECO:0000313" key="5">
    <source>
        <dbReference type="Proteomes" id="UP000006727"/>
    </source>
</evidence>
<sequence length="319" mass="34713">MPSSNTRFEILPTMAFLWICSQNSGKKMRGCGSWWHDVDGGHCASLSLESVVHSSHPGLCEWGLGILAHSSVLRAAAKHKNPSATFIFGDSHVDLGNNYIFSLAASNRQPYGIDGSDRQATGRFCNGKIIPDFGCEYLGTPSPLPVLSPEARELSPWSQLQTGYDLGMRKSIISNIGPIGCAPSVLSQRSQKGECVEEVNNYAIGFNAALKPMLESLGAELSNSIFLYTNAYAVVKAIIDNPLQHGFTDPVSTACFGVGKYNGIDRACRTISRPSPDRTKLVFWDAFHPKKVKKICNDQFLFGGLHAISPMNVKQLLAM</sequence>
<dbReference type="InterPro" id="IPR001087">
    <property type="entry name" value="GDSL"/>
</dbReference>
<dbReference type="InterPro" id="IPR036514">
    <property type="entry name" value="SGNH_hydro_sf"/>
</dbReference>
<dbReference type="AlphaFoldDB" id="A0A2K1L0Q1"/>
<evidence type="ECO:0008006" key="6">
    <source>
        <dbReference type="Google" id="ProtNLM"/>
    </source>
</evidence>
<dbReference type="InParanoid" id="A0A2K1L0Q1"/>
<dbReference type="Gene3D" id="3.40.50.1110">
    <property type="entry name" value="SGNH hydrolase"/>
    <property type="match status" value="2"/>
</dbReference>